<evidence type="ECO:0000313" key="7">
    <source>
        <dbReference type="Proteomes" id="UP000503088"/>
    </source>
</evidence>
<dbReference type="GO" id="GO:0019825">
    <property type="term" value="F:oxygen binding"/>
    <property type="evidence" value="ECO:0007669"/>
    <property type="project" value="InterPro"/>
</dbReference>
<dbReference type="SUPFAM" id="SSF46458">
    <property type="entry name" value="Globin-like"/>
    <property type="match status" value="1"/>
</dbReference>
<dbReference type="CDD" id="cd00454">
    <property type="entry name" value="TrHb1_N"/>
    <property type="match status" value="1"/>
</dbReference>
<accession>A0A7D3Y5R9</accession>
<feature type="binding site" description="distal binding residue" evidence="5">
    <location>
        <position position="74"/>
    </location>
    <ligand>
        <name>heme</name>
        <dbReference type="ChEBI" id="CHEBI:30413"/>
    </ligand>
    <ligandPart>
        <name>Fe</name>
        <dbReference type="ChEBI" id="CHEBI:18248"/>
    </ligandPart>
</feature>
<keyword evidence="2 5" id="KW-0349">Heme</keyword>
<dbReference type="InterPro" id="IPR012292">
    <property type="entry name" value="Globin/Proto"/>
</dbReference>
<evidence type="ECO:0000256" key="2">
    <source>
        <dbReference type="ARBA" id="ARBA00022617"/>
    </source>
</evidence>
<evidence type="ECO:0000256" key="5">
    <source>
        <dbReference type="PIRSR" id="PIRSR601486-1"/>
    </source>
</evidence>
<name>A0A7D3Y5R9_9BACL</name>
<keyword evidence="1" id="KW-0813">Transport</keyword>
<evidence type="ECO:0000256" key="4">
    <source>
        <dbReference type="ARBA" id="ARBA00023004"/>
    </source>
</evidence>
<sequence length="122" mass="14424">MITQTKQELQHRGEQAIAALIDQLYDRMLADEELTHYFDGVDVQLLKQRQATYLTEYLTGQEKHYQGSTLRHAHQGLHITFEHYERLIFHINALMREHQVSLDNRVRVESFLRSVKPHITGK</sequence>
<dbReference type="InterPro" id="IPR001486">
    <property type="entry name" value="Hemoglobin_trunc"/>
</dbReference>
<dbReference type="Pfam" id="PF01152">
    <property type="entry name" value="Bac_globin"/>
    <property type="match status" value="1"/>
</dbReference>
<dbReference type="Proteomes" id="UP000503088">
    <property type="component" value="Chromosome"/>
</dbReference>
<dbReference type="RefSeq" id="WP_173223442.1">
    <property type="nucleotide sequence ID" value="NZ_CP048104.1"/>
</dbReference>
<keyword evidence="7" id="KW-1185">Reference proteome</keyword>
<keyword evidence="3 5" id="KW-0479">Metal-binding</keyword>
<dbReference type="InterPro" id="IPR009050">
    <property type="entry name" value="Globin-like_sf"/>
</dbReference>
<proteinExistence type="predicted"/>
<dbReference type="GO" id="GO:0046872">
    <property type="term" value="F:metal ion binding"/>
    <property type="evidence" value="ECO:0007669"/>
    <property type="project" value="UniProtKB-KW"/>
</dbReference>
<dbReference type="EMBL" id="CP048104">
    <property type="protein sequence ID" value="QKG85105.1"/>
    <property type="molecule type" value="Genomic_DNA"/>
</dbReference>
<gene>
    <name evidence="6" type="ORF">GXN76_11940</name>
</gene>
<organism evidence="6 7">
    <name type="scientific">Kroppenstedtia pulmonis</name>
    <dbReference type="NCBI Taxonomy" id="1380685"/>
    <lineage>
        <taxon>Bacteria</taxon>
        <taxon>Bacillati</taxon>
        <taxon>Bacillota</taxon>
        <taxon>Bacilli</taxon>
        <taxon>Bacillales</taxon>
        <taxon>Thermoactinomycetaceae</taxon>
        <taxon>Kroppenstedtia</taxon>
    </lineage>
</organism>
<dbReference type="Gene3D" id="1.10.490.10">
    <property type="entry name" value="Globins"/>
    <property type="match status" value="1"/>
</dbReference>
<dbReference type="KEGG" id="kpul:GXN76_11940"/>
<evidence type="ECO:0000256" key="1">
    <source>
        <dbReference type="ARBA" id="ARBA00022448"/>
    </source>
</evidence>
<keyword evidence="4 5" id="KW-0408">Iron</keyword>
<evidence type="ECO:0000256" key="3">
    <source>
        <dbReference type="ARBA" id="ARBA00022723"/>
    </source>
</evidence>
<evidence type="ECO:0000313" key="6">
    <source>
        <dbReference type="EMBL" id="QKG85105.1"/>
    </source>
</evidence>
<reference evidence="6 7" key="1">
    <citation type="submission" date="2020-01" db="EMBL/GenBank/DDBJ databases">
        <authorList>
            <person name="Gulvik C.A."/>
            <person name="Batra D.G."/>
        </authorList>
    </citation>
    <scope>NUCLEOTIDE SEQUENCE [LARGE SCALE GENOMIC DNA]</scope>
    <source>
        <strain evidence="6 7">W9323</strain>
    </source>
</reference>
<dbReference type="AlphaFoldDB" id="A0A7D3Y5R9"/>
<dbReference type="GO" id="GO:0020037">
    <property type="term" value="F:heme binding"/>
    <property type="evidence" value="ECO:0007669"/>
    <property type="project" value="InterPro"/>
</dbReference>
<protein>
    <submittedName>
        <fullName evidence="6">Group 1 truncated hemoglobin</fullName>
    </submittedName>
</protein>